<organism evidence="2 3">
    <name type="scientific">Escallonia herrerae</name>
    <dbReference type="NCBI Taxonomy" id="1293975"/>
    <lineage>
        <taxon>Eukaryota</taxon>
        <taxon>Viridiplantae</taxon>
        <taxon>Streptophyta</taxon>
        <taxon>Embryophyta</taxon>
        <taxon>Tracheophyta</taxon>
        <taxon>Spermatophyta</taxon>
        <taxon>Magnoliopsida</taxon>
        <taxon>eudicotyledons</taxon>
        <taxon>Gunneridae</taxon>
        <taxon>Pentapetalae</taxon>
        <taxon>asterids</taxon>
        <taxon>campanulids</taxon>
        <taxon>Escalloniales</taxon>
        <taxon>Escalloniaceae</taxon>
        <taxon>Escallonia</taxon>
    </lineage>
</organism>
<comment type="caution">
    <text evidence="2">The sequence shown here is derived from an EMBL/GenBank/DDBJ whole genome shotgun (WGS) entry which is preliminary data.</text>
</comment>
<name>A0AA88V5D6_9ASTE</name>
<evidence type="ECO:0000313" key="2">
    <source>
        <dbReference type="EMBL" id="KAK3002080.1"/>
    </source>
</evidence>
<dbReference type="PANTHER" id="PTHR31286">
    <property type="entry name" value="GLYCINE-RICH CELL WALL STRUCTURAL PROTEIN 1.8-LIKE"/>
    <property type="match status" value="1"/>
</dbReference>
<evidence type="ECO:0000313" key="3">
    <source>
        <dbReference type="Proteomes" id="UP001188597"/>
    </source>
</evidence>
<keyword evidence="3" id="KW-1185">Reference proteome</keyword>
<dbReference type="Proteomes" id="UP001188597">
    <property type="component" value="Unassembled WGS sequence"/>
</dbReference>
<protein>
    <recommendedName>
        <fullName evidence="1">DUF4283 domain-containing protein</fullName>
    </recommendedName>
</protein>
<dbReference type="AlphaFoldDB" id="A0AA88V5D6"/>
<dbReference type="EMBL" id="JAVXUP010002654">
    <property type="protein sequence ID" value="KAK3002080.1"/>
    <property type="molecule type" value="Genomic_DNA"/>
</dbReference>
<dbReference type="Pfam" id="PF14111">
    <property type="entry name" value="DUF4283"/>
    <property type="match status" value="1"/>
</dbReference>
<dbReference type="InterPro" id="IPR025558">
    <property type="entry name" value="DUF4283"/>
</dbReference>
<reference evidence="2" key="1">
    <citation type="submission" date="2022-12" db="EMBL/GenBank/DDBJ databases">
        <title>Draft genome assemblies for two species of Escallonia (Escalloniales).</title>
        <authorList>
            <person name="Chanderbali A."/>
            <person name="Dervinis C."/>
            <person name="Anghel I."/>
            <person name="Soltis D."/>
            <person name="Soltis P."/>
            <person name="Zapata F."/>
        </authorList>
    </citation>
    <scope>NUCLEOTIDE SEQUENCE</scope>
    <source>
        <strain evidence="2">UCBG64.0493</strain>
        <tissue evidence="2">Leaf</tissue>
    </source>
</reference>
<dbReference type="PANTHER" id="PTHR31286:SF178">
    <property type="entry name" value="DUF4283 DOMAIN-CONTAINING PROTEIN"/>
    <property type="match status" value="1"/>
</dbReference>
<dbReference type="InterPro" id="IPR040256">
    <property type="entry name" value="At4g02000-like"/>
</dbReference>
<accession>A0AA88V5D6</accession>
<sequence length="176" mass="20194">MSTHQLELDSIITKTNLLLNEEPIELEEDDANANIEYSLTILAKVVSIGKMNSNAVQVILSKACHPPKGMKIQNLDENIFCITFNHEWDRKRILDSRSWSILSSHLVVRDWPPDLALREVVFDLSPFWVRICGLPPNQMTKIMLRKLQGKYGFLRRLISQLLGRSPGSSFYGSEWI</sequence>
<gene>
    <name evidence="2" type="ORF">RJ639_020242</name>
</gene>
<evidence type="ECO:0000259" key="1">
    <source>
        <dbReference type="Pfam" id="PF14111"/>
    </source>
</evidence>
<proteinExistence type="predicted"/>
<feature type="domain" description="DUF4283" evidence="1">
    <location>
        <begin position="39"/>
        <end position="116"/>
    </location>
</feature>